<gene>
    <name evidence="1" type="ORF">LTRI10_LOCUS8985</name>
</gene>
<evidence type="ECO:0000313" key="2">
    <source>
        <dbReference type="Proteomes" id="UP001497516"/>
    </source>
</evidence>
<evidence type="ECO:0000313" key="1">
    <source>
        <dbReference type="EMBL" id="CAL1361618.1"/>
    </source>
</evidence>
<organism evidence="1 2">
    <name type="scientific">Linum trigynum</name>
    <dbReference type="NCBI Taxonomy" id="586398"/>
    <lineage>
        <taxon>Eukaryota</taxon>
        <taxon>Viridiplantae</taxon>
        <taxon>Streptophyta</taxon>
        <taxon>Embryophyta</taxon>
        <taxon>Tracheophyta</taxon>
        <taxon>Spermatophyta</taxon>
        <taxon>Magnoliopsida</taxon>
        <taxon>eudicotyledons</taxon>
        <taxon>Gunneridae</taxon>
        <taxon>Pentapetalae</taxon>
        <taxon>rosids</taxon>
        <taxon>fabids</taxon>
        <taxon>Malpighiales</taxon>
        <taxon>Linaceae</taxon>
        <taxon>Linum</taxon>
    </lineage>
</organism>
<name>A0AAV2CYI9_9ROSI</name>
<protein>
    <submittedName>
        <fullName evidence="1">Uncharacterized protein</fullName>
    </submittedName>
</protein>
<keyword evidence="2" id="KW-1185">Reference proteome</keyword>
<reference evidence="1 2" key="1">
    <citation type="submission" date="2024-04" db="EMBL/GenBank/DDBJ databases">
        <authorList>
            <person name="Fracassetti M."/>
        </authorList>
    </citation>
    <scope>NUCLEOTIDE SEQUENCE [LARGE SCALE GENOMIC DNA]</scope>
</reference>
<dbReference type="EMBL" id="OZ034814">
    <property type="protein sequence ID" value="CAL1361618.1"/>
    <property type="molecule type" value="Genomic_DNA"/>
</dbReference>
<accession>A0AAV2CYI9</accession>
<proteinExistence type="predicted"/>
<dbReference type="AlphaFoldDB" id="A0AAV2CYI9"/>
<sequence length="116" mass="13089">MVFLEETVVRDSNLEIFIKTMVWALKEDVGIELPSISQGLNFFLSKASDLSSKLHCLGRLEVLAMNFVNKSSQETIERGGRLLSQVHVLPLREYEKSLNLSASYGTPFIFRPSVNL</sequence>
<dbReference type="Proteomes" id="UP001497516">
    <property type="component" value="Chromosome 10"/>
</dbReference>